<dbReference type="Proteomes" id="UP000274841">
    <property type="component" value="Chromosome"/>
</dbReference>
<dbReference type="Gene3D" id="1.10.10.10">
    <property type="entry name" value="Winged helix-like DNA-binding domain superfamily/Winged helix DNA-binding domain"/>
    <property type="match status" value="1"/>
</dbReference>
<dbReference type="InterPro" id="IPR036388">
    <property type="entry name" value="WH-like_DNA-bd_sf"/>
</dbReference>
<dbReference type="RefSeq" id="WP_046746846.1">
    <property type="nucleotide sequence ID" value="NZ_CP031422.1"/>
</dbReference>
<gene>
    <name evidence="8" type="primary">srlR_1</name>
    <name evidence="8" type="ORF">CVS54_00529</name>
</gene>
<evidence type="ECO:0000313" key="8">
    <source>
        <dbReference type="EMBL" id="AZS39228.1"/>
    </source>
</evidence>
<evidence type="ECO:0000256" key="1">
    <source>
        <dbReference type="ARBA" id="ARBA00021390"/>
    </source>
</evidence>
<keyword evidence="5" id="KW-0804">Transcription</keyword>
<evidence type="ECO:0000256" key="4">
    <source>
        <dbReference type="ARBA" id="ARBA00023125"/>
    </source>
</evidence>
<keyword evidence="4" id="KW-0238">DNA-binding</keyword>
<proteinExistence type="predicted"/>
<evidence type="ECO:0000259" key="7">
    <source>
        <dbReference type="PROSITE" id="PS51000"/>
    </source>
</evidence>
<dbReference type="PANTHER" id="PTHR30363:SF4">
    <property type="entry name" value="GLYCEROL-3-PHOSPHATE REGULON REPRESSOR"/>
    <property type="match status" value="1"/>
</dbReference>
<dbReference type="Pfam" id="PF08220">
    <property type="entry name" value="HTH_DeoR"/>
    <property type="match status" value="1"/>
</dbReference>
<dbReference type="Gene3D" id="3.40.50.1360">
    <property type="match status" value="1"/>
</dbReference>
<dbReference type="AlphaFoldDB" id="A0A3S9WGL0"/>
<name>A0A3S9WGL0_9MICO</name>
<evidence type="ECO:0000256" key="3">
    <source>
        <dbReference type="ARBA" id="ARBA00023015"/>
    </source>
</evidence>
<dbReference type="Pfam" id="PF00455">
    <property type="entry name" value="DeoRC"/>
    <property type="match status" value="1"/>
</dbReference>
<evidence type="ECO:0000256" key="5">
    <source>
        <dbReference type="ARBA" id="ARBA00023163"/>
    </source>
</evidence>
<dbReference type="PRINTS" id="PR00037">
    <property type="entry name" value="HTHLACR"/>
</dbReference>
<dbReference type="SMART" id="SM01134">
    <property type="entry name" value="DeoRC"/>
    <property type="match status" value="1"/>
</dbReference>
<dbReference type="InterPro" id="IPR014036">
    <property type="entry name" value="DeoR-like_C"/>
</dbReference>
<evidence type="ECO:0000313" key="9">
    <source>
        <dbReference type="Proteomes" id="UP000274841"/>
    </source>
</evidence>
<reference evidence="8 9" key="1">
    <citation type="submission" date="2018-08" db="EMBL/GenBank/DDBJ databases">
        <title>Microbacterium oxydans strain HG3.</title>
        <authorList>
            <person name="ORTET P."/>
        </authorList>
    </citation>
    <scope>NUCLEOTIDE SEQUENCE [LARGE SCALE GENOMIC DNA]</scope>
    <source>
        <strain evidence="8 9">HG3</strain>
    </source>
</reference>
<dbReference type="GO" id="GO:0003700">
    <property type="term" value="F:DNA-binding transcription factor activity"/>
    <property type="evidence" value="ECO:0007669"/>
    <property type="project" value="InterPro"/>
</dbReference>
<dbReference type="InterPro" id="IPR037171">
    <property type="entry name" value="NagB/RpiA_transferase-like"/>
</dbReference>
<dbReference type="PROSITE" id="PS51000">
    <property type="entry name" value="HTH_DEOR_2"/>
    <property type="match status" value="1"/>
</dbReference>
<dbReference type="InterPro" id="IPR050313">
    <property type="entry name" value="Carb_Metab_HTH_regulators"/>
</dbReference>
<dbReference type="InterPro" id="IPR001034">
    <property type="entry name" value="DeoR_HTH"/>
</dbReference>
<dbReference type="GO" id="GO:0003677">
    <property type="term" value="F:DNA binding"/>
    <property type="evidence" value="ECO:0007669"/>
    <property type="project" value="UniProtKB-KW"/>
</dbReference>
<organism evidence="8 9">
    <name type="scientific">Microbacterium oxydans</name>
    <dbReference type="NCBI Taxonomy" id="82380"/>
    <lineage>
        <taxon>Bacteria</taxon>
        <taxon>Bacillati</taxon>
        <taxon>Actinomycetota</taxon>
        <taxon>Actinomycetes</taxon>
        <taxon>Micrococcales</taxon>
        <taxon>Microbacteriaceae</taxon>
        <taxon>Microbacterium</taxon>
    </lineage>
</organism>
<dbReference type="InterPro" id="IPR036390">
    <property type="entry name" value="WH_DNA-bd_sf"/>
</dbReference>
<dbReference type="SUPFAM" id="SSF46785">
    <property type="entry name" value="Winged helix' DNA-binding domain"/>
    <property type="match status" value="1"/>
</dbReference>
<evidence type="ECO:0000256" key="6">
    <source>
        <dbReference type="ARBA" id="ARBA00024937"/>
    </source>
</evidence>
<dbReference type="KEGG" id="moy:CVS54_00529"/>
<keyword evidence="2" id="KW-0678">Repressor</keyword>
<keyword evidence="3" id="KW-0805">Transcription regulation</keyword>
<evidence type="ECO:0000256" key="2">
    <source>
        <dbReference type="ARBA" id="ARBA00022491"/>
    </source>
</evidence>
<sequence>MEAHERRALIEQRVLSDGEAEFKALALEFDVSEMTIRRDLELLEERGSVRRVTGGVIAAHGTAVEPGFNSRALMGAREKINIAAAAVAHLDHGETVVLDSGSTALAVARAIVGKGLGLTVVTPSILVALELHDEPNTTILVTGGRVRPGELSLVGAESIEAFKRYNCDVYVMGVSGVDGKRGLSDYSNEEGAVKRAAIDACDRVIVVADASKLGRVHLTNVAGPGEIDLLVTDGAVDHPALVGLRAAGVQIEAVAAL</sequence>
<dbReference type="SMART" id="SM00420">
    <property type="entry name" value="HTH_DEOR"/>
    <property type="match status" value="1"/>
</dbReference>
<feature type="domain" description="HTH deoR-type" evidence="7">
    <location>
        <begin position="3"/>
        <end position="58"/>
    </location>
</feature>
<accession>A0A3S9WGL0</accession>
<dbReference type="SUPFAM" id="SSF100950">
    <property type="entry name" value="NagB/RpiA/CoA transferase-like"/>
    <property type="match status" value="1"/>
</dbReference>
<dbReference type="PANTHER" id="PTHR30363">
    <property type="entry name" value="HTH-TYPE TRANSCRIPTIONAL REGULATOR SRLR-RELATED"/>
    <property type="match status" value="1"/>
</dbReference>
<dbReference type="InterPro" id="IPR018356">
    <property type="entry name" value="Tscrpt_reg_HTH_DeoR_CS"/>
</dbReference>
<dbReference type="EMBL" id="CP031422">
    <property type="protein sequence ID" value="AZS39228.1"/>
    <property type="molecule type" value="Genomic_DNA"/>
</dbReference>
<protein>
    <recommendedName>
        <fullName evidence="1">Lactose phosphotransferase system repressor</fullName>
    </recommendedName>
</protein>
<comment type="function">
    <text evidence="6">Repressor of the lactose catabolism operon. Galactose-6-phosphate is the inducer.</text>
</comment>
<dbReference type="PROSITE" id="PS00894">
    <property type="entry name" value="HTH_DEOR_1"/>
    <property type="match status" value="1"/>
</dbReference>